<dbReference type="OrthoDB" id="176343at2"/>
<dbReference type="EMBL" id="CP036271">
    <property type="protein sequence ID" value="QDT54041.1"/>
    <property type="molecule type" value="Genomic_DNA"/>
</dbReference>
<dbReference type="AlphaFoldDB" id="A0A517SD44"/>
<dbReference type="Proteomes" id="UP000315700">
    <property type="component" value="Chromosome"/>
</dbReference>
<dbReference type="InParanoid" id="A0A517SD44"/>
<evidence type="ECO:0000313" key="1">
    <source>
        <dbReference type="EMBL" id="QDT54041.1"/>
    </source>
</evidence>
<reference evidence="1 2" key="1">
    <citation type="submission" date="2019-02" db="EMBL/GenBank/DDBJ databases">
        <title>Deep-cultivation of Planctomycetes and their phenomic and genomic characterization uncovers novel biology.</title>
        <authorList>
            <person name="Wiegand S."/>
            <person name="Jogler M."/>
            <person name="Boedeker C."/>
            <person name="Pinto D."/>
            <person name="Vollmers J."/>
            <person name="Rivas-Marin E."/>
            <person name="Kohn T."/>
            <person name="Peeters S.H."/>
            <person name="Heuer A."/>
            <person name="Rast P."/>
            <person name="Oberbeckmann S."/>
            <person name="Bunk B."/>
            <person name="Jeske O."/>
            <person name="Meyerdierks A."/>
            <person name="Storesund J.E."/>
            <person name="Kallscheuer N."/>
            <person name="Luecker S."/>
            <person name="Lage O.M."/>
            <person name="Pohl T."/>
            <person name="Merkel B.J."/>
            <person name="Hornburger P."/>
            <person name="Mueller R.-W."/>
            <person name="Bruemmer F."/>
            <person name="Labrenz M."/>
            <person name="Spormann A.M."/>
            <person name="Op den Camp H."/>
            <person name="Overmann J."/>
            <person name="Amann R."/>
            <person name="Jetten M.S.M."/>
            <person name="Mascher T."/>
            <person name="Medema M.H."/>
            <person name="Devos D.P."/>
            <person name="Kaster A.-K."/>
            <person name="Ovreas L."/>
            <person name="Rohde M."/>
            <person name="Galperin M.Y."/>
            <person name="Jogler C."/>
        </authorList>
    </citation>
    <scope>NUCLEOTIDE SEQUENCE [LARGE SCALE GENOMIC DNA]</scope>
    <source>
        <strain evidence="1 2">Pan44</strain>
    </source>
</reference>
<organism evidence="1 2">
    <name type="scientific">Caulifigura coniformis</name>
    <dbReference type="NCBI Taxonomy" id="2527983"/>
    <lineage>
        <taxon>Bacteria</taxon>
        <taxon>Pseudomonadati</taxon>
        <taxon>Planctomycetota</taxon>
        <taxon>Planctomycetia</taxon>
        <taxon>Planctomycetales</taxon>
        <taxon>Planctomycetaceae</taxon>
        <taxon>Caulifigura</taxon>
    </lineage>
</organism>
<gene>
    <name evidence="1" type="ORF">Pan44_20680</name>
</gene>
<sequence length="507" mass="55046">MIDPKNRRQFLKTAAVGGMAWSAADWAFLGTLPRVSASETAAVSDRVLFTPEIEPLVRLIEDTPREQVLERLAGVIRKGTPYREVLAALQLTGIRNVQPRPSVGFKFHSVLVVNSCHLASTAGPEDERWLPIFWAIDYVKATQAEEASKTGWKMKPVNEAKVPHGPDAAKLFAEAMETWNVEKVDVATAGIVRSLKKDEVFELFARYAARDFRDIGHKAIFLANAWRTLEVIGWQHAEPVLRSLAFAMMSHGNDPNPAKNDLAADRPWKQNAALITARPATTRIDAGATNELIAAHRIGNAHEAAKNAAEILSAGVSADSVWDGVFVSAGELLMRQPGIVSLHGLTSANALHYIAGQVKDESLRQRLLLQACSFNALFRDAAKGRGQLAKLAVSDVAPLGGVSGGPFTVEEIFADVSGDKLRASRKLCSYLNGGGDPKAVLDAARRLVFQKGSNSHDYKFSSAVLENFAHVSPEFRNQFLALAVFNLKGTSDRDSGLIGRTRAALQA</sequence>
<evidence type="ECO:0008006" key="3">
    <source>
        <dbReference type="Google" id="ProtNLM"/>
    </source>
</evidence>
<proteinExistence type="predicted"/>
<dbReference type="RefSeq" id="WP_145029750.1">
    <property type="nucleotide sequence ID" value="NZ_CP036271.1"/>
</dbReference>
<keyword evidence="2" id="KW-1185">Reference proteome</keyword>
<dbReference type="PROSITE" id="PS51318">
    <property type="entry name" value="TAT"/>
    <property type="match status" value="1"/>
</dbReference>
<protein>
    <recommendedName>
        <fullName evidence="3">Twin-arginine translocation signal domain-containing protein</fullName>
    </recommendedName>
</protein>
<evidence type="ECO:0000313" key="2">
    <source>
        <dbReference type="Proteomes" id="UP000315700"/>
    </source>
</evidence>
<name>A0A517SD44_9PLAN</name>
<accession>A0A517SD44</accession>
<dbReference type="InterPro" id="IPR006311">
    <property type="entry name" value="TAT_signal"/>
</dbReference>
<dbReference type="KEGG" id="ccos:Pan44_20680"/>